<evidence type="ECO:0000256" key="1">
    <source>
        <dbReference type="ARBA" id="ARBA00022737"/>
    </source>
</evidence>
<dbReference type="SMART" id="SM00185">
    <property type="entry name" value="ARM"/>
    <property type="match status" value="4"/>
</dbReference>
<gene>
    <name evidence="5" type="ORF">SLEP1_g13212</name>
</gene>
<feature type="compositionally biased region" description="Low complexity" evidence="3">
    <location>
        <begin position="320"/>
        <end position="333"/>
    </location>
</feature>
<dbReference type="Gene3D" id="1.20.930.20">
    <property type="entry name" value="Adaptor protein Cbl, N-terminal domain"/>
    <property type="match status" value="1"/>
</dbReference>
<dbReference type="PROSITE" id="PS50176">
    <property type="entry name" value="ARM_REPEAT"/>
    <property type="match status" value="1"/>
</dbReference>
<sequence length="571" mass="62540">MAAAAPPEEEKSVQEEVSLLILLAQQVIKSPQEAESSKLDCAELARQIDRLSSAAPSLYDRPVRRIAADITKTLDRALSLARKCRHGGLLRHLFSITTTADFRKVSKLLDSSIGDMRWLLSLFDSDETNLSLPPIAASNDPILAWVWSYIPTILMGNLKDRVDAANELASLAKDNDRNKKIIVEEDGILPLLKLLKEGASPEAQIAAANALYNIGTDQERVRMIVDVTGLPIIVRVLGEAQTRVQIPIANLMARMAELDPFARGIFVIENVTRPLISLLSMDLVLPLVLDVAKQLPGKDSINSIVQLNREIARTQRYLNSPAHSSSFSSSDGSSRGGHHKKEKEREAETPELKLKLQVSCAEALWKLSKGSISTSRRITETKGLLCLAKIIEKEIGDLQFNCLMTVMEITMFAECNTELRRADFKTNSPAAKAVFDQLLRVIQEGNNPTLQIASIRSIAAIALGKFACPDNFNSSQHSKAIIDFEGVPALRAVVGANDQARVHGLKLLCYLALSASNSKALEQARALNALEGAARSVVPQNPDLRELFATAINNLTLHRTGAHFHRQSIAP</sequence>
<feature type="region of interest" description="Disordered" evidence="3">
    <location>
        <begin position="320"/>
        <end position="350"/>
    </location>
</feature>
<dbReference type="InterPro" id="IPR000225">
    <property type="entry name" value="Armadillo"/>
</dbReference>
<dbReference type="AlphaFoldDB" id="A0AAV5IQG5"/>
<dbReference type="Proteomes" id="UP001054252">
    <property type="component" value="Unassembled WGS sequence"/>
</dbReference>
<dbReference type="Gene3D" id="1.25.10.10">
    <property type="entry name" value="Leucine-rich Repeat Variant"/>
    <property type="match status" value="2"/>
</dbReference>
<proteinExistence type="predicted"/>
<dbReference type="PANTHER" id="PTHR46168:SF15">
    <property type="entry name" value="ARMADILLO REPEAT-CONTAINING DOMAIN-CONTAINING PROTEIN"/>
    <property type="match status" value="1"/>
</dbReference>
<dbReference type="PANTHER" id="PTHR46168">
    <property type="entry name" value="ARMADILLO REPEAT ONLY 4"/>
    <property type="match status" value="1"/>
</dbReference>
<keyword evidence="6" id="KW-1185">Reference proteome</keyword>
<feature type="repeat" description="ARM" evidence="2">
    <location>
        <begin position="186"/>
        <end position="229"/>
    </location>
</feature>
<organism evidence="5 6">
    <name type="scientific">Rubroshorea leprosula</name>
    <dbReference type="NCBI Taxonomy" id="152421"/>
    <lineage>
        <taxon>Eukaryota</taxon>
        <taxon>Viridiplantae</taxon>
        <taxon>Streptophyta</taxon>
        <taxon>Embryophyta</taxon>
        <taxon>Tracheophyta</taxon>
        <taxon>Spermatophyta</taxon>
        <taxon>Magnoliopsida</taxon>
        <taxon>eudicotyledons</taxon>
        <taxon>Gunneridae</taxon>
        <taxon>Pentapetalae</taxon>
        <taxon>rosids</taxon>
        <taxon>malvids</taxon>
        <taxon>Malvales</taxon>
        <taxon>Dipterocarpaceae</taxon>
        <taxon>Rubroshorea</taxon>
    </lineage>
</organism>
<dbReference type="SUPFAM" id="SSF48371">
    <property type="entry name" value="ARM repeat"/>
    <property type="match status" value="1"/>
</dbReference>
<keyword evidence="1" id="KW-0677">Repeat</keyword>
<name>A0AAV5IQG5_9ROSI</name>
<dbReference type="InterPro" id="IPR036537">
    <property type="entry name" value="Adaptor_Cbl_N_dom_sf"/>
</dbReference>
<evidence type="ECO:0000256" key="3">
    <source>
        <dbReference type="SAM" id="MobiDB-lite"/>
    </source>
</evidence>
<evidence type="ECO:0000256" key="2">
    <source>
        <dbReference type="PROSITE-ProRule" id="PRU00259"/>
    </source>
</evidence>
<reference evidence="5 6" key="1">
    <citation type="journal article" date="2021" name="Commun. Biol.">
        <title>The genome of Shorea leprosula (Dipterocarpaceae) highlights the ecological relevance of drought in aseasonal tropical rainforests.</title>
        <authorList>
            <person name="Ng K.K.S."/>
            <person name="Kobayashi M.J."/>
            <person name="Fawcett J.A."/>
            <person name="Hatakeyama M."/>
            <person name="Paape T."/>
            <person name="Ng C.H."/>
            <person name="Ang C.C."/>
            <person name="Tnah L.H."/>
            <person name="Lee C.T."/>
            <person name="Nishiyama T."/>
            <person name="Sese J."/>
            <person name="O'Brien M.J."/>
            <person name="Copetti D."/>
            <person name="Mohd Noor M.I."/>
            <person name="Ong R.C."/>
            <person name="Putra M."/>
            <person name="Sireger I.Z."/>
            <person name="Indrioko S."/>
            <person name="Kosugi Y."/>
            <person name="Izuno A."/>
            <person name="Isagi Y."/>
            <person name="Lee S.L."/>
            <person name="Shimizu K.K."/>
        </authorList>
    </citation>
    <scope>NUCLEOTIDE SEQUENCE [LARGE SCALE GENOMIC DNA]</scope>
    <source>
        <strain evidence="5">214</strain>
    </source>
</reference>
<evidence type="ECO:0000313" key="5">
    <source>
        <dbReference type="EMBL" id="GKV00538.1"/>
    </source>
</evidence>
<protein>
    <recommendedName>
        <fullName evidence="4">DUF7792 domain-containing protein</fullName>
    </recommendedName>
</protein>
<dbReference type="Pfam" id="PF00514">
    <property type="entry name" value="Arm"/>
    <property type="match status" value="1"/>
</dbReference>
<accession>A0AAV5IQG5</accession>
<dbReference type="EMBL" id="BPVZ01000015">
    <property type="protein sequence ID" value="GKV00538.1"/>
    <property type="molecule type" value="Genomic_DNA"/>
</dbReference>
<dbReference type="Pfam" id="PF25055">
    <property type="entry name" value="DUF7792"/>
    <property type="match status" value="1"/>
</dbReference>
<dbReference type="GO" id="GO:0007166">
    <property type="term" value="P:cell surface receptor signaling pathway"/>
    <property type="evidence" value="ECO:0007669"/>
    <property type="project" value="InterPro"/>
</dbReference>
<dbReference type="InterPro" id="IPR056694">
    <property type="entry name" value="DUF7792"/>
</dbReference>
<evidence type="ECO:0000313" key="6">
    <source>
        <dbReference type="Proteomes" id="UP001054252"/>
    </source>
</evidence>
<comment type="caution">
    <text evidence="5">The sequence shown here is derived from an EMBL/GenBank/DDBJ whole genome shotgun (WGS) entry which is preliminary data.</text>
</comment>
<feature type="domain" description="DUF7792" evidence="4">
    <location>
        <begin position="15"/>
        <end position="124"/>
    </location>
</feature>
<dbReference type="InterPro" id="IPR011989">
    <property type="entry name" value="ARM-like"/>
</dbReference>
<evidence type="ECO:0000259" key="4">
    <source>
        <dbReference type="Pfam" id="PF25055"/>
    </source>
</evidence>
<dbReference type="InterPro" id="IPR016024">
    <property type="entry name" value="ARM-type_fold"/>
</dbReference>